<feature type="region of interest" description="Disordered" evidence="1">
    <location>
        <begin position="1"/>
        <end position="57"/>
    </location>
</feature>
<reference evidence="2" key="1">
    <citation type="submission" date="2020-10" db="EMBL/GenBank/DDBJ databases">
        <title>The Whole-Genome Sequence of Metschnikowia persimmonesis, a Novel Endophytic Yeast Species Isolated from Medicinal Plant Diospyros kaki Thumb.</title>
        <authorList>
            <person name="Rahmat E."/>
            <person name="Kang Y."/>
        </authorList>
    </citation>
    <scope>NUCLEOTIDE SEQUENCE</scope>
    <source>
        <strain evidence="2">KIOM G15050</strain>
    </source>
</reference>
<evidence type="ECO:0000313" key="2">
    <source>
        <dbReference type="EMBL" id="KAF8000282.1"/>
    </source>
</evidence>
<organism evidence="2 3">
    <name type="scientific">Metschnikowia pulcherrima</name>
    <dbReference type="NCBI Taxonomy" id="27326"/>
    <lineage>
        <taxon>Eukaryota</taxon>
        <taxon>Fungi</taxon>
        <taxon>Dikarya</taxon>
        <taxon>Ascomycota</taxon>
        <taxon>Saccharomycotina</taxon>
        <taxon>Pichiomycetes</taxon>
        <taxon>Metschnikowiaceae</taxon>
        <taxon>Metschnikowia</taxon>
    </lineage>
</organism>
<protein>
    <submittedName>
        <fullName evidence="2">Uncharacterized protein</fullName>
    </submittedName>
</protein>
<comment type="caution">
    <text evidence="2">The sequence shown here is derived from an EMBL/GenBank/DDBJ whole genome shotgun (WGS) entry which is preliminary data.</text>
</comment>
<feature type="compositionally biased region" description="Polar residues" evidence="1">
    <location>
        <begin position="47"/>
        <end position="57"/>
    </location>
</feature>
<gene>
    <name evidence="2" type="ORF">HF325_005211</name>
</gene>
<proteinExistence type="predicted"/>
<dbReference type="AlphaFoldDB" id="A0A8H7LCP3"/>
<evidence type="ECO:0000256" key="1">
    <source>
        <dbReference type="SAM" id="MobiDB-lite"/>
    </source>
</evidence>
<name>A0A8H7LCP3_9ASCO</name>
<dbReference type="OrthoDB" id="3997968at2759"/>
<keyword evidence="3" id="KW-1185">Reference proteome</keyword>
<evidence type="ECO:0000313" key="3">
    <source>
        <dbReference type="Proteomes" id="UP000649328"/>
    </source>
</evidence>
<accession>A0A8H7LCP3</accession>
<feature type="region of interest" description="Disordered" evidence="1">
    <location>
        <begin position="152"/>
        <end position="180"/>
    </location>
</feature>
<dbReference type="EMBL" id="JACBPP010000007">
    <property type="protein sequence ID" value="KAF8000282.1"/>
    <property type="molecule type" value="Genomic_DNA"/>
</dbReference>
<sequence length="329" mass="36541">MSGSITPRGVPQTPPASTHKGHATKPIPRFHLPEETPKSLTKAGHVQLQTPATTRRKSISLTPHTNLASSKGLALFQPSPDFTPQKSPRLKRKKLTFDSILPLTETISLLLPNPASAGSGRKHGEANFGVLKPHAPIDMSELFELNSNLEFEEDIPESPSKRGRPREPKAQTPGKQLITEEKIKSWHGKSFNSGFSSDEEDFDSVLHTSTKPINPFIDSSLPAKQKELGSAAFSKKRNPFASDSGKVNHATHMEYINHRTGEKKVVLLLEEQRQFKPRNLTFPGSNLFRGMIVILRPEAFVFPRNSRSLKADCRPSDRFMGSKRVVHLV</sequence>
<dbReference type="Proteomes" id="UP000649328">
    <property type="component" value="Unassembled WGS sequence"/>
</dbReference>